<evidence type="ECO:0000256" key="1">
    <source>
        <dbReference type="SAM" id="MobiDB-lite"/>
    </source>
</evidence>
<sequence length="57" mass="6611">MGIQRKDERHNEKLVDEISEGFNRAVGEKKEEDEAPKPRFVITGDARATPPPRRRPR</sequence>
<reference evidence="3" key="1">
    <citation type="submission" date="2016-10" db="EMBL/GenBank/DDBJ databases">
        <authorList>
            <person name="Varghese N."/>
            <person name="Submissions S."/>
        </authorList>
    </citation>
    <scope>NUCLEOTIDE SEQUENCE [LARGE SCALE GENOMIC DNA]</scope>
    <source>
        <strain evidence="3">DSM 44654</strain>
    </source>
</reference>
<gene>
    <name evidence="2" type="ORF">SAMN05421837_109193</name>
</gene>
<feature type="compositionally biased region" description="Basic and acidic residues" evidence="1">
    <location>
        <begin position="1"/>
        <end position="16"/>
    </location>
</feature>
<name>A0A1H5RCC6_9PSEU</name>
<dbReference type="Proteomes" id="UP000198878">
    <property type="component" value="Unassembled WGS sequence"/>
</dbReference>
<organism evidence="2 3">
    <name type="scientific">Amycolatopsis pretoriensis</name>
    <dbReference type="NCBI Taxonomy" id="218821"/>
    <lineage>
        <taxon>Bacteria</taxon>
        <taxon>Bacillati</taxon>
        <taxon>Actinomycetota</taxon>
        <taxon>Actinomycetes</taxon>
        <taxon>Pseudonocardiales</taxon>
        <taxon>Pseudonocardiaceae</taxon>
        <taxon>Amycolatopsis</taxon>
    </lineage>
</organism>
<dbReference type="EMBL" id="FNUJ01000009">
    <property type="protein sequence ID" value="SEF36036.1"/>
    <property type="molecule type" value="Genomic_DNA"/>
</dbReference>
<protein>
    <submittedName>
        <fullName evidence="2">Uncharacterized protein</fullName>
    </submittedName>
</protein>
<feature type="compositionally biased region" description="Basic and acidic residues" evidence="1">
    <location>
        <begin position="26"/>
        <end position="37"/>
    </location>
</feature>
<keyword evidence="3" id="KW-1185">Reference proteome</keyword>
<feature type="region of interest" description="Disordered" evidence="1">
    <location>
        <begin position="1"/>
        <end position="20"/>
    </location>
</feature>
<accession>A0A1H5RCC6</accession>
<dbReference type="OrthoDB" id="3634172at2"/>
<evidence type="ECO:0000313" key="3">
    <source>
        <dbReference type="Proteomes" id="UP000198878"/>
    </source>
</evidence>
<evidence type="ECO:0000313" key="2">
    <source>
        <dbReference type="EMBL" id="SEF36036.1"/>
    </source>
</evidence>
<dbReference type="AlphaFoldDB" id="A0A1H5RCC6"/>
<proteinExistence type="predicted"/>
<dbReference type="RefSeq" id="WP_086680318.1">
    <property type="nucleotide sequence ID" value="NZ_FNUJ01000009.1"/>
</dbReference>
<feature type="region of interest" description="Disordered" evidence="1">
    <location>
        <begin position="25"/>
        <end position="57"/>
    </location>
</feature>
<dbReference type="STRING" id="218821.SAMN05421837_109193"/>